<dbReference type="SUPFAM" id="SSF52833">
    <property type="entry name" value="Thioredoxin-like"/>
    <property type="match status" value="1"/>
</dbReference>
<evidence type="ECO:0000256" key="6">
    <source>
        <dbReference type="ARBA" id="ARBA00023284"/>
    </source>
</evidence>
<dbReference type="PANTHER" id="PTHR13887">
    <property type="entry name" value="GLUTATHIONE S-TRANSFERASE KAPPA"/>
    <property type="match status" value="1"/>
</dbReference>
<keyword evidence="4" id="KW-0560">Oxidoreductase</keyword>
<dbReference type="Gene3D" id="3.40.30.10">
    <property type="entry name" value="Glutaredoxin"/>
    <property type="match status" value="1"/>
</dbReference>
<protein>
    <submittedName>
        <fullName evidence="8">DsbA family protein</fullName>
    </submittedName>
</protein>
<dbReference type="Proteomes" id="UP000503339">
    <property type="component" value="Chromosome"/>
</dbReference>
<dbReference type="KEGG" id="merd:EB233_19065"/>
<proteinExistence type="inferred from homology"/>
<organism evidence="8 9">
    <name type="scientific">Mesorhizobium erdmanii</name>
    <dbReference type="NCBI Taxonomy" id="1777866"/>
    <lineage>
        <taxon>Bacteria</taxon>
        <taxon>Pseudomonadati</taxon>
        <taxon>Pseudomonadota</taxon>
        <taxon>Alphaproteobacteria</taxon>
        <taxon>Hyphomicrobiales</taxon>
        <taxon>Phyllobacteriaceae</taxon>
        <taxon>Mesorhizobium</taxon>
    </lineage>
</organism>
<reference evidence="8 9" key="1">
    <citation type="submission" date="2018-10" db="EMBL/GenBank/DDBJ databases">
        <authorList>
            <person name="Perry B.J."/>
            <person name="Sullivan J.T."/>
            <person name="Murphy R.J.T."/>
            <person name="Ramsay J.P."/>
            <person name="Ronson C.W."/>
        </authorList>
    </citation>
    <scope>NUCLEOTIDE SEQUENCE [LARGE SCALE GENOMIC DNA]</scope>
    <source>
        <strain evidence="8 9">NZP2014</strain>
    </source>
</reference>
<evidence type="ECO:0000256" key="3">
    <source>
        <dbReference type="ARBA" id="ARBA00022729"/>
    </source>
</evidence>
<dbReference type="AlphaFoldDB" id="A0A6M7UKQ6"/>
<evidence type="ECO:0000313" key="9">
    <source>
        <dbReference type="Proteomes" id="UP000503339"/>
    </source>
</evidence>
<dbReference type="GO" id="GO:0016491">
    <property type="term" value="F:oxidoreductase activity"/>
    <property type="evidence" value="ECO:0007669"/>
    <property type="project" value="UniProtKB-KW"/>
</dbReference>
<name>A0A6M7UKQ6_9HYPH</name>
<sequence length="204" mass="21717">MIFTRSVDRRLLLKGAAGLAALAPLPAWPRIVATVSEVAFDPAIPALGNPKGDVTIAEFVDYQCPVCKLVFVELKKLLAEDHGVRLVMKDWPIFGDVSRDAARMALSAGDHYPAAVDALMTNERGLSAHRTDDILGVAGVDVASARAALADRQPAIDALLSRNDAQATAFRLRGTPALVIGGRLFKRGMPVAELREAVARARAG</sequence>
<evidence type="ECO:0000256" key="2">
    <source>
        <dbReference type="ARBA" id="ARBA00005791"/>
    </source>
</evidence>
<evidence type="ECO:0000259" key="7">
    <source>
        <dbReference type="PROSITE" id="PS51352"/>
    </source>
</evidence>
<accession>A0A6M7UKQ6</accession>
<evidence type="ECO:0000313" key="8">
    <source>
        <dbReference type="EMBL" id="QKC77346.1"/>
    </source>
</evidence>
<keyword evidence="6" id="KW-0676">Redox-active center</keyword>
<dbReference type="Pfam" id="PF13462">
    <property type="entry name" value="Thioredoxin_4"/>
    <property type="match status" value="1"/>
</dbReference>
<dbReference type="EMBL" id="CP033361">
    <property type="protein sequence ID" value="QKC77346.1"/>
    <property type="molecule type" value="Genomic_DNA"/>
</dbReference>
<dbReference type="CDD" id="cd03023">
    <property type="entry name" value="DsbA_Com1_like"/>
    <property type="match status" value="1"/>
</dbReference>
<dbReference type="PROSITE" id="PS51318">
    <property type="entry name" value="TAT"/>
    <property type="match status" value="1"/>
</dbReference>
<feature type="domain" description="Thioredoxin" evidence="7">
    <location>
        <begin position="19"/>
        <end position="203"/>
    </location>
</feature>
<keyword evidence="3" id="KW-0732">Signal</keyword>
<keyword evidence="5" id="KW-1015">Disulfide bond</keyword>
<comment type="similarity">
    <text evidence="2">Belongs to the thioredoxin family. DsbA subfamily.</text>
</comment>
<dbReference type="PROSITE" id="PS51352">
    <property type="entry name" value="THIOREDOXIN_2"/>
    <property type="match status" value="1"/>
</dbReference>
<dbReference type="InterPro" id="IPR006311">
    <property type="entry name" value="TAT_signal"/>
</dbReference>
<comment type="function">
    <text evidence="1">May be required for disulfide bond formation in some proteins.</text>
</comment>
<keyword evidence="9" id="KW-1185">Reference proteome</keyword>
<dbReference type="InterPro" id="IPR036249">
    <property type="entry name" value="Thioredoxin-like_sf"/>
</dbReference>
<dbReference type="InterPro" id="IPR012336">
    <property type="entry name" value="Thioredoxin-like_fold"/>
</dbReference>
<gene>
    <name evidence="8" type="ORF">EB233_19065</name>
</gene>
<evidence type="ECO:0000256" key="4">
    <source>
        <dbReference type="ARBA" id="ARBA00023002"/>
    </source>
</evidence>
<dbReference type="InterPro" id="IPR013766">
    <property type="entry name" value="Thioredoxin_domain"/>
</dbReference>
<evidence type="ECO:0000256" key="5">
    <source>
        <dbReference type="ARBA" id="ARBA00023157"/>
    </source>
</evidence>
<dbReference type="PANTHER" id="PTHR13887:SF14">
    <property type="entry name" value="DISULFIDE BOND FORMATION PROTEIN D"/>
    <property type="match status" value="1"/>
</dbReference>
<evidence type="ECO:0000256" key="1">
    <source>
        <dbReference type="ARBA" id="ARBA00003565"/>
    </source>
</evidence>